<proteinExistence type="predicted"/>
<dbReference type="PANTHER" id="PTHR19959">
    <property type="entry name" value="KINESIN LIGHT CHAIN"/>
    <property type="match status" value="1"/>
</dbReference>
<dbReference type="SUPFAM" id="SSF48452">
    <property type="entry name" value="TPR-like"/>
    <property type="match status" value="1"/>
</dbReference>
<dbReference type="InterPro" id="IPR024983">
    <property type="entry name" value="CHAT_dom"/>
</dbReference>
<dbReference type="SUPFAM" id="SSF81901">
    <property type="entry name" value="HCP-like"/>
    <property type="match status" value="1"/>
</dbReference>
<evidence type="ECO:0000313" key="2">
    <source>
        <dbReference type="EMBL" id="KAJ7092878.1"/>
    </source>
</evidence>
<dbReference type="Pfam" id="PF12770">
    <property type="entry name" value="CHAT"/>
    <property type="match status" value="1"/>
</dbReference>
<name>A0AAD6XP73_9AGAR</name>
<protein>
    <submittedName>
        <fullName evidence="2">CHAT domain-containing protein</fullName>
    </submittedName>
</protein>
<keyword evidence="3" id="KW-1185">Reference proteome</keyword>
<evidence type="ECO:0000259" key="1">
    <source>
        <dbReference type="Pfam" id="PF12770"/>
    </source>
</evidence>
<dbReference type="Gene3D" id="1.10.150.90">
    <property type="entry name" value="Immunodeficiency lentiviruses, gag gene matrix protein p17"/>
    <property type="match status" value="1"/>
</dbReference>
<dbReference type="InterPro" id="IPR012344">
    <property type="entry name" value="Matrix_HIV/RSV_N"/>
</dbReference>
<dbReference type="Proteomes" id="UP001222325">
    <property type="component" value="Unassembled WGS sequence"/>
</dbReference>
<dbReference type="Gene3D" id="1.25.40.10">
    <property type="entry name" value="Tetratricopeptide repeat domain"/>
    <property type="match status" value="2"/>
</dbReference>
<dbReference type="EMBL" id="JARJCN010000017">
    <property type="protein sequence ID" value="KAJ7092878.1"/>
    <property type="molecule type" value="Genomic_DNA"/>
</dbReference>
<reference evidence="2" key="1">
    <citation type="submission" date="2023-03" db="EMBL/GenBank/DDBJ databases">
        <title>Massive genome expansion in bonnet fungi (Mycena s.s.) driven by repeated elements and novel gene families across ecological guilds.</title>
        <authorList>
            <consortium name="Lawrence Berkeley National Laboratory"/>
            <person name="Harder C.B."/>
            <person name="Miyauchi S."/>
            <person name="Viragh M."/>
            <person name="Kuo A."/>
            <person name="Thoen E."/>
            <person name="Andreopoulos B."/>
            <person name="Lu D."/>
            <person name="Skrede I."/>
            <person name="Drula E."/>
            <person name="Henrissat B."/>
            <person name="Morin E."/>
            <person name="Kohler A."/>
            <person name="Barry K."/>
            <person name="LaButti K."/>
            <person name="Morin E."/>
            <person name="Salamov A."/>
            <person name="Lipzen A."/>
            <person name="Mereny Z."/>
            <person name="Hegedus B."/>
            <person name="Baldrian P."/>
            <person name="Stursova M."/>
            <person name="Weitz H."/>
            <person name="Taylor A."/>
            <person name="Grigoriev I.V."/>
            <person name="Nagy L.G."/>
            <person name="Martin F."/>
            <person name="Kauserud H."/>
        </authorList>
    </citation>
    <scope>NUCLEOTIDE SEQUENCE</scope>
    <source>
        <strain evidence="2">CBHHK173m</strain>
    </source>
</reference>
<dbReference type="PANTHER" id="PTHR19959:SF119">
    <property type="entry name" value="FUNGAL LIPASE-LIKE DOMAIN-CONTAINING PROTEIN"/>
    <property type="match status" value="1"/>
</dbReference>
<evidence type="ECO:0000313" key="3">
    <source>
        <dbReference type="Proteomes" id="UP001222325"/>
    </source>
</evidence>
<feature type="domain" description="CHAT" evidence="1">
    <location>
        <begin position="847"/>
        <end position="1117"/>
    </location>
</feature>
<comment type="caution">
    <text evidence="2">The sequence shown here is derived from an EMBL/GenBank/DDBJ whole genome shotgun (WGS) entry which is preliminary data.</text>
</comment>
<organism evidence="2 3">
    <name type="scientific">Mycena belliarum</name>
    <dbReference type="NCBI Taxonomy" id="1033014"/>
    <lineage>
        <taxon>Eukaryota</taxon>
        <taxon>Fungi</taxon>
        <taxon>Dikarya</taxon>
        <taxon>Basidiomycota</taxon>
        <taxon>Agaricomycotina</taxon>
        <taxon>Agaricomycetes</taxon>
        <taxon>Agaricomycetidae</taxon>
        <taxon>Agaricales</taxon>
        <taxon>Marasmiineae</taxon>
        <taxon>Mycenaceae</taxon>
        <taxon>Mycena</taxon>
    </lineage>
</organism>
<dbReference type="InterPro" id="IPR011990">
    <property type="entry name" value="TPR-like_helical_dom_sf"/>
</dbReference>
<gene>
    <name evidence="2" type="ORF">B0H15DRAFT_972563</name>
</gene>
<accession>A0AAD6XP73</accession>
<sequence length="1118" mass="124919">MAEIQRLKQLIEKAPVGDAELPRYHHMLGAIYKQEYKDFQDLPNLEAALLHYQVAVTLLEELGHPDQSEYLKSLAVAYRDRYRELDDLEDLNLAIKWGQESIALLHGHPGTAGRLQSLAVSFTARYRKLGTLDDLEAAVQMDNQAVQLTELGDPDRIKPLQNLSVSLTDRFHRLGEMKDLEAALKLDQEILDSDPERPEYLQSLAVSFTNRFQRLGDPADLNKAFHLHEEAVKHTPENHPERAGHLQGLALSLEDRYRLLGDLNDLEAALMIGKDVVSMTVGHPKQVQFQHSLGSTFGNRYRQLGNLSDLEDALHHFQAAVDATPDGHQDKAYYLQSLAMCHGDRYKRFGELGDLDAALHNGQTAVDFTAEDHPDRITYLGSLSGFLEQRYQRFGDPNDLENALEMIDEAVDNTPDGHPDKCEYLLGLAALLQLSYCRFGDLVDLEEALRTNQALDELTKNGHPKRANYLSSLAASYIHRYQRLGALSDLEAALQKDREAVHIPATANHDKAKYLQNLAAALTHRYLRLHDLKDLEAAVQADQEGFELIPKGHVDRGAYLHNVALCAIHRYRKFNNPADAEIVHKSYIASFEASSLNPEAAWGQALVWASFAKEFQPSDCVPAYTAGFRLLPEILWIGHTIPIRQNTILRLNIGQTTSMATRTCIELSNQSLTLNAAVEIMEQGLATEFQKLLQLTPDLEKLQSEDAELLQNLSCQLYSGRAPHSLHIVNEWDQLVKKIQKQPGLEHFLQPKPYDVLCHASRGGPIVMLNSHKNGCDAIIIVNPASEPVNVPLVDVGIDHLKFQRAMLKKLLGHCNVRTRGDSASSRLFGQEEHFVAKSTSECFADLLSWLWTHIVSHIYHALELVVYNGRLWWLPTGEFTGLPLHASPPIDKFNQFIHSYTATLGSLVESYTKKQTQNAPKLGVVGVTHTDPSGMNMLKGVKKEVQNIMAIVKGPLDCLEGEQATPESVKLQVQECSWVHLACHGKQDLIEPSQSHLLLYGGSLELETILQTPLPNAEFVFLAACQTAMGDADLVNESFHLGGGLIAAGFRSAVGTMWAMNDLDGPLVAQIFYSHLFRDGRQPKAGDTAEALQVAVNELRDRKVPHERWIPFMHMGI</sequence>
<dbReference type="AlphaFoldDB" id="A0AAD6XP73"/>